<dbReference type="EMBL" id="MH429243">
    <property type="protein sequence ID" value="QBC18026.1"/>
    <property type="molecule type" value="Genomic_DNA"/>
</dbReference>
<keyword evidence="3 5" id="KW-0964">Secreted</keyword>
<evidence type="ECO:0000256" key="2">
    <source>
        <dbReference type="ARBA" id="ARBA00010400"/>
    </source>
</evidence>
<dbReference type="SMR" id="A0A411J1S0"/>
<reference evidence="7" key="2">
    <citation type="submission" date="2020-03" db="EMBL/GenBank/DDBJ databases">
        <title>Hybrid Assembly of Korean Phytophthora infestans isolates.</title>
        <authorList>
            <person name="Prokchorchik M."/>
            <person name="Lee Y."/>
            <person name="Seo J."/>
            <person name="Cho J.-H."/>
            <person name="Park Y.-E."/>
            <person name="Jang D.-C."/>
            <person name="Im J.-S."/>
            <person name="Choi J.-G."/>
            <person name="Park H.-J."/>
            <person name="Lee G.-B."/>
            <person name="Lee Y.-G."/>
            <person name="Hong S.-Y."/>
            <person name="Cho K."/>
            <person name="Sohn K.H."/>
        </authorList>
    </citation>
    <scope>NUCLEOTIDE SEQUENCE</scope>
    <source>
        <strain evidence="6">KR_1_A1</strain>
        <strain evidence="7">KR_2_A2</strain>
    </source>
</reference>
<keyword evidence="4 5" id="KW-0732">Signal</keyword>
<dbReference type="GO" id="GO:0005576">
    <property type="term" value="C:extracellular region"/>
    <property type="evidence" value="ECO:0007669"/>
    <property type="project" value="UniProtKB-SubCell"/>
</dbReference>
<dbReference type="EMBL" id="MH429230">
    <property type="protein sequence ID" value="QBC18013.1"/>
    <property type="molecule type" value="Genomic_DNA"/>
</dbReference>
<evidence type="ECO:0000256" key="1">
    <source>
        <dbReference type="ARBA" id="ARBA00004613"/>
    </source>
</evidence>
<proteinExistence type="inferred from homology"/>
<dbReference type="OMA" id="RYLKWEQ"/>
<evidence type="ECO:0000313" key="9">
    <source>
        <dbReference type="Proteomes" id="UP000602510"/>
    </source>
</evidence>
<dbReference type="EMBL" id="MH429219">
    <property type="protein sequence ID" value="QBC18002.1"/>
    <property type="molecule type" value="Genomic_DNA"/>
</dbReference>
<dbReference type="Proteomes" id="UP000602510">
    <property type="component" value="Unassembled WGS sequence"/>
</dbReference>
<dbReference type="EMBL" id="MH429231">
    <property type="protein sequence ID" value="QBC18014.1"/>
    <property type="molecule type" value="Genomic_DNA"/>
</dbReference>
<dbReference type="EMBL" id="MH429233">
    <property type="protein sequence ID" value="QBC18016.1"/>
    <property type="molecule type" value="Genomic_DNA"/>
</dbReference>
<evidence type="ECO:0000313" key="6">
    <source>
        <dbReference type="EMBL" id="KAF4034718.1"/>
    </source>
</evidence>
<feature type="chain" id="PRO_5035484530" description="RxLR effector protein" evidence="5">
    <location>
        <begin position="22"/>
        <end position="160"/>
    </location>
</feature>
<dbReference type="EMBL" id="MH429235">
    <property type="protein sequence ID" value="QBC18018.1"/>
    <property type="molecule type" value="Genomic_DNA"/>
</dbReference>
<gene>
    <name evidence="6" type="ORF">GN244_ATG13331</name>
    <name evidence="7" type="ORF">GN958_ATG00314</name>
</gene>
<dbReference type="EMBL" id="MH429244">
    <property type="protein sequence ID" value="QBC18027.1"/>
    <property type="molecule type" value="Genomic_DNA"/>
</dbReference>
<dbReference type="EMBL" id="MH429229">
    <property type="protein sequence ID" value="QBC18012.1"/>
    <property type="molecule type" value="Genomic_DNA"/>
</dbReference>
<dbReference type="EMBL" id="MH429238">
    <property type="protein sequence ID" value="QBC18021.1"/>
    <property type="molecule type" value="Genomic_DNA"/>
</dbReference>
<dbReference type="VEuPathDB" id="FungiDB:PITG_17063"/>
<dbReference type="EMBL" id="MH429240">
    <property type="protein sequence ID" value="QBC18023.1"/>
    <property type="molecule type" value="Genomic_DNA"/>
</dbReference>
<organism evidence="8">
    <name type="scientific">Phytophthora infestans</name>
    <name type="common">Potato late blight agent</name>
    <name type="synonym">Botrytis infestans</name>
    <dbReference type="NCBI Taxonomy" id="4787"/>
    <lineage>
        <taxon>Eukaryota</taxon>
        <taxon>Sar</taxon>
        <taxon>Stramenopiles</taxon>
        <taxon>Oomycota</taxon>
        <taxon>Peronosporomycetes</taxon>
        <taxon>Peronosporales</taxon>
        <taxon>Peronosporaceae</taxon>
        <taxon>Phytophthora</taxon>
    </lineage>
</organism>
<dbReference type="EMBL" id="MH429223">
    <property type="protein sequence ID" value="QBC18006.1"/>
    <property type="molecule type" value="Genomic_DNA"/>
</dbReference>
<dbReference type="EMBL" id="MH429224">
    <property type="protein sequence ID" value="QBC18007.1"/>
    <property type="molecule type" value="Genomic_DNA"/>
</dbReference>
<dbReference type="InterPro" id="IPR031825">
    <property type="entry name" value="RXLR"/>
</dbReference>
<dbReference type="EMBL" id="JAACNO010000053">
    <property type="protein sequence ID" value="KAF4150484.1"/>
    <property type="molecule type" value="Genomic_DNA"/>
</dbReference>
<keyword evidence="9" id="KW-1185">Reference proteome</keyword>
<comment type="similarity">
    <text evidence="2 5">Belongs to the RxLR effector family.</text>
</comment>
<dbReference type="Pfam" id="PF16810">
    <property type="entry name" value="RXLR"/>
    <property type="match status" value="1"/>
</dbReference>
<dbReference type="EMBL" id="MH429221">
    <property type="protein sequence ID" value="QBC18004.1"/>
    <property type="molecule type" value="Genomic_DNA"/>
</dbReference>
<evidence type="ECO:0000256" key="4">
    <source>
        <dbReference type="ARBA" id="ARBA00022729"/>
    </source>
</evidence>
<dbReference type="EMBL" id="MH429245">
    <property type="protein sequence ID" value="QBC18028.1"/>
    <property type="molecule type" value="Genomic_DNA"/>
</dbReference>
<dbReference type="EMBL" id="MH429241">
    <property type="protein sequence ID" value="QBC18024.1"/>
    <property type="molecule type" value="Genomic_DNA"/>
</dbReference>
<comment type="function">
    <text evidence="5">Effector that suppresses plant defense responses during pathogen infection.</text>
</comment>
<accession>A0A411J1S0</accession>
<dbReference type="EMBL" id="WSZM01000353">
    <property type="protein sequence ID" value="KAF4034718.1"/>
    <property type="molecule type" value="Genomic_DNA"/>
</dbReference>
<dbReference type="AlphaFoldDB" id="A0A411J1S0"/>
<dbReference type="EMBL" id="MH429220">
    <property type="protein sequence ID" value="QBC18003.1"/>
    <property type="molecule type" value="Genomic_DNA"/>
</dbReference>
<feature type="signal peptide" evidence="5">
    <location>
        <begin position="1"/>
        <end position="21"/>
    </location>
</feature>
<dbReference type="Proteomes" id="UP000704712">
    <property type="component" value="Unassembled WGS sequence"/>
</dbReference>
<protein>
    <recommendedName>
        <fullName evidence="5">RxLR effector protein</fullName>
    </recommendedName>
</protein>
<dbReference type="EMBL" id="MH429237">
    <property type="protein sequence ID" value="QBC18020.1"/>
    <property type="molecule type" value="Genomic_DNA"/>
</dbReference>
<dbReference type="EMBL" id="MH429236">
    <property type="protein sequence ID" value="QBC18019.1"/>
    <property type="molecule type" value="Genomic_DNA"/>
</dbReference>
<dbReference type="EMBL" id="MH429222">
    <property type="protein sequence ID" value="QBC18005.1"/>
    <property type="molecule type" value="Genomic_DNA"/>
</dbReference>
<dbReference type="PROSITE" id="PS51257">
    <property type="entry name" value="PROKAR_LIPOPROTEIN"/>
    <property type="match status" value="1"/>
</dbReference>
<evidence type="ECO:0000313" key="7">
    <source>
        <dbReference type="EMBL" id="KAF4150484.1"/>
    </source>
</evidence>
<comment type="domain">
    <text evidence="5">The RxLR-dEER motif acts to carry the protein into the host cell cytoplasm through binding to cell surface phosphatidylinositol-3-phosphate.</text>
</comment>
<dbReference type="EMBL" id="MH429242">
    <property type="protein sequence ID" value="QBC18025.1"/>
    <property type="molecule type" value="Genomic_DNA"/>
</dbReference>
<name>A0A411J1S0_PHYIN</name>
<reference evidence="8" key="1">
    <citation type="submission" date="2018-05" db="EMBL/GenBank/DDBJ databases">
        <title>Allelic variation of effector genes from Phytophthora infestans.</title>
        <authorList>
            <person name="Gaviria A.E."/>
            <person name="Morales J.G."/>
        </authorList>
    </citation>
    <scope>NUCLEOTIDE SEQUENCE</scope>
</reference>
<dbReference type="EMBL" id="MH429226">
    <property type="protein sequence ID" value="QBC18009.1"/>
    <property type="molecule type" value="Genomic_DNA"/>
</dbReference>
<dbReference type="EMBL" id="MH429239">
    <property type="protein sequence ID" value="QBC18022.1"/>
    <property type="molecule type" value="Genomic_DNA"/>
</dbReference>
<comment type="subcellular location">
    <subcellularLocation>
        <location evidence="1 5">Secreted</location>
    </subcellularLocation>
</comment>
<evidence type="ECO:0000256" key="3">
    <source>
        <dbReference type="ARBA" id="ARBA00022525"/>
    </source>
</evidence>
<evidence type="ECO:0000256" key="5">
    <source>
        <dbReference type="RuleBase" id="RU367124"/>
    </source>
</evidence>
<evidence type="ECO:0000313" key="8">
    <source>
        <dbReference type="EMBL" id="QBC18006.1"/>
    </source>
</evidence>
<sequence length="160" mass="18352">MRLLLWVLISMLSIALSSCAAASADSNERLVRAVYSTVRSRDLATDDGPKHTKRFLRGESSKIVNLKQEEGVFEERKGVSQKLTKALQAIKARYLKWEQKVLVPGFKKMAEKGVTYSELRDTFRVRMMNSGRWGTPSGFKRYARLYSEWLHRTGRSHLAK</sequence>
<dbReference type="EMBL" id="MH429234">
    <property type="protein sequence ID" value="QBC18017.1"/>
    <property type="molecule type" value="Genomic_DNA"/>
</dbReference>